<accession>I0UXZ5</accession>
<dbReference type="InterPro" id="IPR019587">
    <property type="entry name" value="Polyketide_cyclase/dehydratase"/>
</dbReference>
<organism evidence="1 2">
    <name type="scientific">Saccharomonospora xinjiangensis XJ-54</name>
    <dbReference type="NCBI Taxonomy" id="882086"/>
    <lineage>
        <taxon>Bacteria</taxon>
        <taxon>Bacillati</taxon>
        <taxon>Actinomycetota</taxon>
        <taxon>Actinomycetes</taxon>
        <taxon>Pseudonocardiales</taxon>
        <taxon>Pseudonocardiaceae</taxon>
        <taxon>Saccharomonospora</taxon>
    </lineage>
</organism>
<dbReference type="eggNOG" id="COG5637">
    <property type="taxonomic scope" value="Bacteria"/>
</dbReference>
<sequence>MRYETTVAIDADVEEVWRVLSAVGNWPDWTPTVLAARKCDDGPLRVGGRVELRQPGQPSRVWTVTELVPSRSFTWTSTAPGLRLTAGHRLRADGSGTLAGFDFTVEGALSPLARVAARTIRRFVDTEAHSLKSHCERQARPR</sequence>
<protein>
    <submittedName>
        <fullName evidence="1">Polyketide cyclase / dehydrase and lipid transport</fullName>
    </submittedName>
</protein>
<gene>
    <name evidence="1" type="ORF">SacxiDRAFT_0472</name>
</gene>
<dbReference type="STRING" id="882086.SacxiDRAFT_0472"/>
<dbReference type="Gene3D" id="3.30.530.20">
    <property type="match status" value="1"/>
</dbReference>
<dbReference type="AlphaFoldDB" id="I0UXZ5"/>
<dbReference type="OrthoDB" id="191189at2"/>
<proteinExistence type="predicted"/>
<keyword evidence="2" id="KW-1185">Reference proteome</keyword>
<dbReference type="Proteomes" id="UP000004691">
    <property type="component" value="Unassembled WGS sequence"/>
</dbReference>
<name>I0UXZ5_9PSEU</name>
<dbReference type="HOGENOM" id="CLU_147350_0_0_11"/>
<evidence type="ECO:0000313" key="2">
    <source>
        <dbReference type="Proteomes" id="UP000004691"/>
    </source>
</evidence>
<dbReference type="EMBL" id="JH636049">
    <property type="protein sequence ID" value="EID52748.1"/>
    <property type="molecule type" value="Genomic_DNA"/>
</dbReference>
<dbReference type="InterPro" id="IPR023393">
    <property type="entry name" value="START-like_dom_sf"/>
</dbReference>
<evidence type="ECO:0000313" key="1">
    <source>
        <dbReference type="EMBL" id="EID52748.1"/>
    </source>
</evidence>
<reference evidence="1 2" key="1">
    <citation type="submission" date="2012-01" db="EMBL/GenBank/DDBJ databases">
        <title>Improved High-Quality Draft sequence of Saccharomonospora xinjiangensis XJ-54.</title>
        <authorList>
            <consortium name="US DOE Joint Genome Institute"/>
            <person name="Lucas S."/>
            <person name="Han J."/>
            <person name="Lapidus A."/>
            <person name="Cheng J.-F."/>
            <person name="Goodwin L."/>
            <person name="Pitluck S."/>
            <person name="Peters L."/>
            <person name="Mikhailova N."/>
            <person name="Teshima H."/>
            <person name="Detter J.C."/>
            <person name="Han C."/>
            <person name="Tapia R."/>
            <person name="Land M."/>
            <person name="Hauser L."/>
            <person name="Kyrpides N."/>
            <person name="Ivanova N."/>
            <person name="Pagani I."/>
            <person name="Brambilla E.-M."/>
            <person name="Klenk H.-P."/>
            <person name="Woyke T."/>
        </authorList>
    </citation>
    <scope>NUCLEOTIDE SEQUENCE [LARGE SCALE GENOMIC DNA]</scope>
    <source>
        <strain evidence="1 2">XJ-54</strain>
    </source>
</reference>
<dbReference type="Pfam" id="PF10604">
    <property type="entry name" value="Polyketide_cyc2"/>
    <property type="match status" value="1"/>
</dbReference>
<dbReference type="SUPFAM" id="SSF55961">
    <property type="entry name" value="Bet v1-like"/>
    <property type="match status" value="1"/>
</dbReference>